<feature type="compositionally biased region" description="Pro residues" evidence="6">
    <location>
        <begin position="32"/>
        <end position="45"/>
    </location>
</feature>
<sequence length="666" mass="72774">MELVPYSSDPKSNPNVPWSEMFRSASLRRPPDSLPPSRPPSPPPPRSRRHPAPEQPPPAPASAAPTVADAQTAARLALYIAMAHAGLALSLLLVYGLYRLLEDFVRPLQWAILCSIPLRELQRAVVAFWSSPLRLGLVPTLLAVPAALLRAYADTLADLRAVILRRKIRSTRKDSFSILARWLVSFWVFVISYEQLGPLATVALFVLGLLIGPTATSAMKNASFAVGRSKSSDDRGSGGFFTSGVLKHLKTIVAVGLIVWVIIGVLGGGVFFSYKIGMEGKDAVISLKSHIQNSNYTERIGLNKWMEDNDIPGLMDQYSAKAYETVWQQIDSMAVRYNMTDFANGFRHFLISQSVNTSGSASTALMSSAPHPYSIKLQSLSVHMKNREWAEIYKELDSFSRELLNTRNDLMVKAKGLAFQGIEISKQVLSSSTSLIGGGASLMVSIASKVASGAAEVVNFVSQLMVFLWVLYYLITSESGGATEQVVDMLPLSKPARIRCVQVINHAISSVLLATAKIAIFQGCLTWLLFRFCSLHFVYTSTLLAFISSLVPILPLWLSSIPAAVQLFMEGRYIWAVGLTVIHLMLIDYGTSVIQEDIPGHNAYLTGLSIIGGMTLFPNALEGAIMGPLLMTIVIALKNLYAEFVLADKEENGGEYVDTHKEDSSS</sequence>
<feature type="transmembrane region" description="Helical" evidence="7">
    <location>
        <begin position="76"/>
        <end position="98"/>
    </location>
</feature>
<evidence type="ECO:0000256" key="7">
    <source>
        <dbReference type="SAM" id="Phobius"/>
    </source>
</evidence>
<evidence type="ECO:0000256" key="6">
    <source>
        <dbReference type="SAM" id="MobiDB-lite"/>
    </source>
</evidence>
<organism evidence="8 9">
    <name type="scientific">Canna indica</name>
    <name type="common">Indian-shot</name>
    <dbReference type="NCBI Taxonomy" id="4628"/>
    <lineage>
        <taxon>Eukaryota</taxon>
        <taxon>Viridiplantae</taxon>
        <taxon>Streptophyta</taxon>
        <taxon>Embryophyta</taxon>
        <taxon>Tracheophyta</taxon>
        <taxon>Spermatophyta</taxon>
        <taxon>Magnoliopsida</taxon>
        <taxon>Liliopsida</taxon>
        <taxon>Zingiberales</taxon>
        <taxon>Cannaceae</taxon>
        <taxon>Canna</taxon>
    </lineage>
</organism>
<reference evidence="8 9" key="1">
    <citation type="submission" date="2023-10" db="EMBL/GenBank/DDBJ databases">
        <title>Chromosome-scale genome assembly provides insights into flower coloration mechanisms of Canna indica.</title>
        <authorList>
            <person name="Li C."/>
        </authorList>
    </citation>
    <scope>NUCLEOTIDE SEQUENCE [LARGE SCALE GENOMIC DNA]</scope>
    <source>
        <tissue evidence="8">Flower</tissue>
    </source>
</reference>
<evidence type="ECO:0000313" key="9">
    <source>
        <dbReference type="Proteomes" id="UP001327560"/>
    </source>
</evidence>
<comment type="similarity">
    <text evidence="2">Belongs to the autoinducer-2 exporter (AI-2E) (TC 2.A.86) family.</text>
</comment>
<feature type="transmembrane region" description="Helical" evidence="7">
    <location>
        <begin position="199"/>
        <end position="219"/>
    </location>
</feature>
<dbReference type="InterPro" id="IPR002549">
    <property type="entry name" value="AI-2E-like"/>
</dbReference>
<comment type="subcellular location">
    <subcellularLocation>
        <location evidence="1">Membrane</location>
        <topology evidence="1">Multi-pass membrane protein</topology>
    </subcellularLocation>
</comment>
<dbReference type="Pfam" id="PF01594">
    <property type="entry name" value="AI-2E_transport"/>
    <property type="match status" value="1"/>
</dbReference>
<evidence type="ECO:0000256" key="3">
    <source>
        <dbReference type="ARBA" id="ARBA00022692"/>
    </source>
</evidence>
<keyword evidence="4 7" id="KW-1133">Transmembrane helix</keyword>
<dbReference type="AlphaFoldDB" id="A0AAQ3KDZ6"/>
<dbReference type="PANTHER" id="PTHR21716:SF72">
    <property type="entry name" value="TRANSMEMBRANE PROTEIN C9ORF5 PROTEIN"/>
    <property type="match status" value="1"/>
</dbReference>
<evidence type="ECO:0000256" key="4">
    <source>
        <dbReference type="ARBA" id="ARBA00022989"/>
    </source>
</evidence>
<evidence type="ECO:0000313" key="8">
    <source>
        <dbReference type="EMBL" id="WOL06409.1"/>
    </source>
</evidence>
<evidence type="ECO:0000256" key="2">
    <source>
        <dbReference type="ARBA" id="ARBA00009773"/>
    </source>
</evidence>
<dbReference type="Proteomes" id="UP001327560">
    <property type="component" value="Chromosome 5"/>
</dbReference>
<evidence type="ECO:0008006" key="10">
    <source>
        <dbReference type="Google" id="ProtNLM"/>
    </source>
</evidence>
<feature type="transmembrane region" description="Helical" evidence="7">
    <location>
        <begin position="507"/>
        <end position="530"/>
    </location>
</feature>
<evidence type="ECO:0000256" key="5">
    <source>
        <dbReference type="ARBA" id="ARBA00023136"/>
    </source>
</evidence>
<feature type="transmembrane region" description="Helical" evidence="7">
    <location>
        <begin position="537"/>
        <end position="558"/>
    </location>
</feature>
<feature type="region of interest" description="Disordered" evidence="6">
    <location>
        <begin position="1"/>
        <end position="66"/>
    </location>
</feature>
<keyword evidence="9" id="KW-1185">Reference proteome</keyword>
<evidence type="ECO:0000256" key="1">
    <source>
        <dbReference type="ARBA" id="ARBA00004141"/>
    </source>
</evidence>
<dbReference type="EMBL" id="CP136894">
    <property type="protein sequence ID" value="WOL06409.1"/>
    <property type="molecule type" value="Genomic_DNA"/>
</dbReference>
<feature type="transmembrane region" description="Helical" evidence="7">
    <location>
        <begin position="573"/>
        <end position="591"/>
    </location>
</feature>
<accession>A0AAQ3KDZ6</accession>
<feature type="transmembrane region" description="Helical" evidence="7">
    <location>
        <begin position="252"/>
        <end position="274"/>
    </location>
</feature>
<dbReference type="PANTHER" id="PTHR21716">
    <property type="entry name" value="TRANSMEMBRANE PROTEIN"/>
    <property type="match status" value="1"/>
</dbReference>
<keyword evidence="5 7" id="KW-0472">Membrane</keyword>
<protein>
    <recommendedName>
        <fullName evidence="10">Transmembrane protein 245</fullName>
    </recommendedName>
</protein>
<keyword evidence="3 7" id="KW-0812">Transmembrane</keyword>
<dbReference type="GO" id="GO:0016020">
    <property type="term" value="C:membrane"/>
    <property type="evidence" value="ECO:0007669"/>
    <property type="project" value="UniProtKB-SubCell"/>
</dbReference>
<proteinExistence type="inferred from homology"/>
<name>A0AAQ3KDZ6_9LILI</name>
<gene>
    <name evidence="8" type="ORF">Cni_G15143</name>
</gene>